<evidence type="ECO:0000313" key="2">
    <source>
        <dbReference type="EMBL" id="AHJ10541.1"/>
    </source>
</evidence>
<name>W6E9I0_9CAUD</name>
<sequence length="247" mass="27029">MALFDQATQQSSQPKADAPLLEVGGYPARLLRIVDLGLQPGSKQYPEPKHEMSLVFECLDEFMRDEDGAELHDQPRTFEMSVTYNTDGYMSPKSTIYKVMDALNGFNKPLSALLGAVCSISLIQKSTKADATKKYNAITGVAAMREKDAARYTDPLVGESFLFSLDASATEEMFNKLSTRGGEYSQQAKIKTSLSLHDDAPQLAEALQVERRELPPTTNGEPTQTPEQPTALEGGAVPDTDDADPFQ</sequence>
<reference evidence="2" key="1">
    <citation type="submission" date="2016-09" db="EMBL/GenBank/DDBJ databases">
        <title>The novel Shewanella putrefaciens-infecting bacteriophage Spp001: Ggenome sequence and lytic enzymes.</title>
        <authorList>
            <person name="Han F."/>
        </authorList>
    </citation>
    <scope>NUCLEOTIDE SEQUENCE</scope>
</reference>
<dbReference type="GeneID" id="18505294"/>
<organism evidence="2 3">
    <name type="scientific">Shewanella phage Spp001</name>
    <dbReference type="NCBI Taxonomy" id="1445859"/>
    <lineage>
        <taxon>Viruses</taxon>
        <taxon>Duplodnaviria</taxon>
        <taxon>Heunggongvirae</taxon>
        <taxon>Uroviricota</taxon>
        <taxon>Caudoviricetes</taxon>
        <taxon>Chaseviridae</taxon>
        <taxon>Nefertitivirinae</taxon>
        <taxon>Yushanvirus</taxon>
        <taxon>Yushanvirus Spp001</taxon>
    </lineage>
</organism>
<dbReference type="Proteomes" id="UP000019368">
    <property type="component" value="Segment"/>
</dbReference>
<proteinExistence type="predicted"/>
<gene>
    <name evidence="2" type="ORF">Spp001_33</name>
</gene>
<feature type="region of interest" description="Disordered" evidence="1">
    <location>
        <begin position="203"/>
        <end position="247"/>
    </location>
</feature>
<evidence type="ECO:0000313" key="3">
    <source>
        <dbReference type="Proteomes" id="UP000019368"/>
    </source>
</evidence>
<feature type="compositionally biased region" description="Polar residues" evidence="1">
    <location>
        <begin position="216"/>
        <end position="228"/>
    </location>
</feature>
<keyword evidence="3" id="KW-1185">Reference proteome</keyword>
<dbReference type="OrthoDB" id="9960at10239"/>
<accession>W6E9I0</accession>
<dbReference type="EMBL" id="KJ002054">
    <property type="protein sequence ID" value="AHJ10541.1"/>
    <property type="molecule type" value="Genomic_DNA"/>
</dbReference>
<dbReference type="KEGG" id="vg:18505294"/>
<protein>
    <submittedName>
        <fullName evidence="2">Uncharacterized protein</fullName>
    </submittedName>
</protein>
<dbReference type="RefSeq" id="YP_009008853.1">
    <property type="nucleotide sequence ID" value="NC_023594.2"/>
</dbReference>
<evidence type="ECO:0000256" key="1">
    <source>
        <dbReference type="SAM" id="MobiDB-lite"/>
    </source>
</evidence>